<keyword evidence="1" id="KW-1133">Transmembrane helix</keyword>
<comment type="caution">
    <text evidence="2">The sequence shown here is derived from an EMBL/GenBank/DDBJ whole genome shotgun (WGS) entry which is preliminary data.</text>
</comment>
<organism evidence="2 3">
    <name type="scientific">Microscilla marina ATCC 23134</name>
    <dbReference type="NCBI Taxonomy" id="313606"/>
    <lineage>
        <taxon>Bacteria</taxon>
        <taxon>Pseudomonadati</taxon>
        <taxon>Bacteroidota</taxon>
        <taxon>Cytophagia</taxon>
        <taxon>Cytophagales</taxon>
        <taxon>Microscillaceae</taxon>
        <taxon>Microscilla</taxon>
    </lineage>
</organism>
<evidence type="ECO:0000313" key="2">
    <source>
        <dbReference type="EMBL" id="EAY24102.1"/>
    </source>
</evidence>
<keyword evidence="1" id="KW-0812">Transmembrane</keyword>
<feature type="transmembrane region" description="Helical" evidence="1">
    <location>
        <begin position="51"/>
        <end position="72"/>
    </location>
</feature>
<evidence type="ECO:0000256" key="1">
    <source>
        <dbReference type="SAM" id="Phobius"/>
    </source>
</evidence>
<proteinExistence type="predicted"/>
<dbReference type="Proteomes" id="UP000004095">
    <property type="component" value="Unassembled WGS sequence"/>
</dbReference>
<accession>A1ZZU1</accession>
<keyword evidence="1" id="KW-0472">Membrane</keyword>
<name>A1ZZU1_MICM2</name>
<dbReference type="AlphaFoldDB" id="A1ZZU1"/>
<protein>
    <submittedName>
        <fullName evidence="2">Uncharacterized protein</fullName>
    </submittedName>
</protein>
<gene>
    <name evidence="2" type="ORF">M23134_02478</name>
</gene>
<keyword evidence="3" id="KW-1185">Reference proteome</keyword>
<reference evidence="2 3" key="1">
    <citation type="submission" date="2007-01" db="EMBL/GenBank/DDBJ databases">
        <authorList>
            <person name="Haygood M."/>
            <person name="Podell S."/>
            <person name="Anderson C."/>
            <person name="Hopkinson B."/>
            <person name="Roe K."/>
            <person name="Barbeau K."/>
            <person name="Gaasterland T."/>
            <person name="Ferriera S."/>
            <person name="Johnson J."/>
            <person name="Kravitz S."/>
            <person name="Beeson K."/>
            <person name="Sutton G."/>
            <person name="Rogers Y.-H."/>
            <person name="Friedman R."/>
            <person name="Frazier M."/>
            <person name="Venter J.C."/>
        </authorList>
    </citation>
    <scope>NUCLEOTIDE SEQUENCE [LARGE SCALE GENOMIC DNA]</scope>
    <source>
        <strain evidence="2 3">ATCC 23134</strain>
    </source>
</reference>
<sequence length="112" mass="12642">MKMQNMLAQTKVKTKTTFLTIVLLLMPLLTMAQYYTAEEWEKHQAEQQKIIGYVALGVVITIGLIIAVWLLVIKKEKDGKIKVKTYSPKDTYRKGSSGGDGFIGGFRDGWDN</sequence>
<dbReference type="EMBL" id="AAWS01000082">
    <property type="protein sequence ID" value="EAY24102.1"/>
    <property type="molecule type" value="Genomic_DNA"/>
</dbReference>
<dbReference type="RefSeq" id="WP_002705518.1">
    <property type="nucleotide sequence ID" value="NZ_AAWS01000082.1"/>
</dbReference>
<evidence type="ECO:0000313" key="3">
    <source>
        <dbReference type="Proteomes" id="UP000004095"/>
    </source>
</evidence>